<keyword evidence="10" id="KW-1185">Reference proteome</keyword>
<dbReference type="GO" id="GO:0004888">
    <property type="term" value="F:transmembrane signaling receptor activity"/>
    <property type="evidence" value="ECO:0007669"/>
    <property type="project" value="TreeGrafter"/>
</dbReference>
<dbReference type="Proteomes" id="UP000192911">
    <property type="component" value="Unassembled WGS sequence"/>
</dbReference>
<dbReference type="Pfam" id="PF00015">
    <property type="entry name" value="MCPsignal"/>
    <property type="match status" value="1"/>
</dbReference>
<dbReference type="STRING" id="28094.SAMN06295900_104315"/>
<dbReference type="InterPro" id="IPR041395">
    <property type="entry name" value="McpB_HAMP_3rd"/>
</dbReference>
<evidence type="ECO:0000313" key="10">
    <source>
        <dbReference type="Proteomes" id="UP000192911"/>
    </source>
</evidence>
<accession>A0A1X7E1L8</accession>
<evidence type="ECO:0000256" key="2">
    <source>
        <dbReference type="ARBA" id="ARBA00022500"/>
    </source>
</evidence>
<dbReference type="Pfam" id="PF18575">
    <property type="entry name" value="HAMP_N3"/>
    <property type="match status" value="3"/>
</dbReference>
<dbReference type="InterPro" id="IPR051310">
    <property type="entry name" value="MCP_chemotaxis"/>
</dbReference>
<gene>
    <name evidence="9" type="ORF">SAMN06295900_104315</name>
</gene>
<dbReference type="Pfam" id="PF18947">
    <property type="entry name" value="HAMP_2"/>
    <property type="match status" value="1"/>
</dbReference>
<feature type="transmembrane region" description="Helical" evidence="6">
    <location>
        <begin position="12"/>
        <end position="32"/>
    </location>
</feature>
<dbReference type="FunFam" id="1.10.287.950:FF:000001">
    <property type="entry name" value="Methyl-accepting chemotaxis sensory transducer"/>
    <property type="match status" value="1"/>
</dbReference>
<dbReference type="Gene3D" id="1.10.287.950">
    <property type="entry name" value="Methyl-accepting chemotaxis protein"/>
    <property type="match status" value="1"/>
</dbReference>
<keyword evidence="6" id="KW-0472">Membrane</keyword>
<dbReference type="AlphaFoldDB" id="A0A1X7E1L8"/>
<keyword evidence="2" id="KW-0145">Chemotaxis</keyword>
<dbReference type="PROSITE" id="PS51318">
    <property type="entry name" value="TAT"/>
    <property type="match status" value="1"/>
</dbReference>
<evidence type="ECO:0000259" key="7">
    <source>
        <dbReference type="PROSITE" id="PS50111"/>
    </source>
</evidence>
<protein>
    <submittedName>
        <fullName evidence="9">Methyl-accepting chemotaxis protein</fullName>
    </submittedName>
</protein>
<evidence type="ECO:0000256" key="3">
    <source>
        <dbReference type="ARBA" id="ARBA00029447"/>
    </source>
</evidence>
<feature type="domain" description="HAMP" evidence="8">
    <location>
        <begin position="417"/>
        <end position="469"/>
    </location>
</feature>
<proteinExistence type="inferred from homology"/>
<dbReference type="SUPFAM" id="SSF58104">
    <property type="entry name" value="Methyl-accepting chemotaxis protein (MCP) signaling domain"/>
    <property type="match status" value="1"/>
</dbReference>
<dbReference type="GO" id="GO:0007165">
    <property type="term" value="P:signal transduction"/>
    <property type="evidence" value="ECO:0007669"/>
    <property type="project" value="UniProtKB-KW"/>
</dbReference>
<evidence type="ECO:0000256" key="6">
    <source>
        <dbReference type="SAM" id="Phobius"/>
    </source>
</evidence>
<evidence type="ECO:0000256" key="5">
    <source>
        <dbReference type="SAM" id="MobiDB-lite"/>
    </source>
</evidence>
<evidence type="ECO:0000259" key="8">
    <source>
        <dbReference type="PROSITE" id="PS50885"/>
    </source>
</evidence>
<dbReference type="InterPro" id="IPR004089">
    <property type="entry name" value="MCPsignal_dom"/>
</dbReference>
<dbReference type="PANTHER" id="PTHR43531">
    <property type="entry name" value="PROTEIN ICFG"/>
    <property type="match status" value="1"/>
</dbReference>
<evidence type="ECO:0000256" key="4">
    <source>
        <dbReference type="PROSITE-ProRule" id="PRU00284"/>
    </source>
</evidence>
<dbReference type="PROSITE" id="PS50111">
    <property type="entry name" value="CHEMOTAXIS_TRANSDUC_2"/>
    <property type="match status" value="1"/>
</dbReference>
<comment type="similarity">
    <text evidence="3">Belongs to the methyl-accepting chemotaxis (MCP) protein family.</text>
</comment>
<sequence length="765" mass="80432">MSSNDSFFARRLWLCTAASAIALATIAILGALRVLAPAATIGLAAGLGLAAIVTGLWLDRAAARPVRFAREVALQLAAGRLDVEPAGTGDPLGAALGETRDALRMLKSELGRMSRGHDEGDIDVTIDVDCLKGEFRTMAEGINKMVAGHIAVKKKAMACVAEFGRGNFAAPLEPFPGKKAFINETIEQVRGNLNRIIAEINRMSAEHDKGDIDAAIAADDFDGAFRTMAEGINKMVGGHIAVKKKAMACVAEFGRGNFAAPLEPFPGKKAFINETIEQVRRNLNGIIAEMNRMSTEHDKGDIDVAIAAEHFDGAFRTMAEGINKMVAGHIAVKKKAMACVAEFGRGNFEAPLEPFPGKKAFINETIEQVRRNLKALITDTASLVAAARAGRLETRADAAMHQGDFRRIVEGINLTLDAVIEPLNETGRVLKAIEGGDLTQTASTAFEGQLKALCESVNSTAMKLADVVNEVNGGAMALANASEEVSAAAQSLSQAASVQAASVEETSASLEQMTASISQNTENARVTDGMASKAANEANEGGEAVKATVSAMKQIAQKIGIIDDIAYQTNLLALNAAIEAARAGEHGKGFAVVAAEVRKLAERSQVAAQEIGNVAASSVELAEKAGHLLDQMVPNIRKTSDLVQEITASSEEQSAGVNQINSAVAQLSQTTQQNASGSEELAATAETMNTQTEQLRQTMSFFKIRGAKAGRVGAPRRAGASAPPAPSARALPRAAIQVQALPPAALPDDGNEYGSELDESHFVSY</sequence>
<keyword evidence="6" id="KW-0812">Transmembrane</keyword>
<keyword evidence="4" id="KW-0807">Transducer</keyword>
<dbReference type="GO" id="GO:0006935">
    <property type="term" value="P:chemotaxis"/>
    <property type="evidence" value="ECO:0007669"/>
    <property type="project" value="UniProtKB-KW"/>
</dbReference>
<dbReference type="EMBL" id="FXAH01000004">
    <property type="protein sequence ID" value="SMF25138.1"/>
    <property type="molecule type" value="Genomic_DNA"/>
</dbReference>
<dbReference type="InterPro" id="IPR003660">
    <property type="entry name" value="HAMP_dom"/>
</dbReference>
<evidence type="ECO:0000256" key="1">
    <source>
        <dbReference type="ARBA" id="ARBA00004370"/>
    </source>
</evidence>
<evidence type="ECO:0000313" key="9">
    <source>
        <dbReference type="EMBL" id="SMF25138.1"/>
    </source>
</evidence>
<dbReference type="InterPro" id="IPR006311">
    <property type="entry name" value="TAT_signal"/>
</dbReference>
<feature type="domain" description="Methyl-accepting transducer" evidence="7">
    <location>
        <begin position="474"/>
        <end position="689"/>
    </location>
</feature>
<dbReference type="CDD" id="cd17527">
    <property type="entry name" value="HAMP_II"/>
    <property type="match status" value="2"/>
</dbReference>
<keyword evidence="6" id="KW-1133">Transmembrane helix</keyword>
<dbReference type="OrthoDB" id="9806477at2"/>
<dbReference type="CDD" id="cd17528">
    <property type="entry name" value="HAMP_III"/>
    <property type="match status" value="3"/>
</dbReference>
<feature type="region of interest" description="Disordered" evidence="5">
    <location>
        <begin position="744"/>
        <end position="765"/>
    </location>
</feature>
<dbReference type="SMART" id="SM00304">
    <property type="entry name" value="HAMP"/>
    <property type="match status" value="4"/>
</dbReference>
<feature type="transmembrane region" description="Helical" evidence="6">
    <location>
        <begin position="38"/>
        <end position="58"/>
    </location>
</feature>
<dbReference type="CDD" id="cd11386">
    <property type="entry name" value="MCP_signal"/>
    <property type="match status" value="1"/>
</dbReference>
<dbReference type="Gene3D" id="1.20.120.1530">
    <property type="match status" value="4"/>
</dbReference>
<reference evidence="10" key="1">
    <citation type="submission" date="2017-04" db="EMBL/GenBank/DDBJ databases">
        <authorList>
            <person name="Varghese N."/>
            <person name="Submissions S."/>
        </authorList>
    </citation>
    <scope>NUCLEOTIDE SEQUENCE [LARGE SCALE GENOMIC DNA]</scope>
    <source>
        <strain evidence="10">Ballard 720</strain>
    </source>
</reference>
<organism evidence="9 10">
    <name type="scientific">Trinickia caryophylli</name>
    <name type="common">Paraburkholderia caryophylli</name>
    <dbReference type="NCBI Taxonomy" id="28094"/>
    <lineage>
        <taxon>Bacteria</taxon>
        <taxon>Pseudomonadati</taxon>
        <taxon>Pseudomonadota</taxon>
        <taxon>Betaproteobacteria</taxon>
        <taxon>Burkholderiales</taxon>
        <taxon>Burkholderiaceae</taxon>
        <taxon>Trinickia</taxon>
    </lineage>
</organism>
<dbReference type="PANTHER" id="PTHR43531:SF11">
    <property type="entry name" value="METHYL-ACCEPTING CHEMOTAXIS PROTEIN 3"/>
    <property type="match status" value="1"/>
</dbReference>
<dbReference type="SMART" id="SM00283">
    <property type="entry name" value="MA"/>
    <property type="match status" value="1"/>
</dbReference>
<name>A0A1X7E1L8_TRICW</name>
<dbReference type="GO" id="GO:0005886">
    <property type="term" value="C:plasma membrane"/>
    <property type="evidence" value="ECO:0007669"/>
    <property type="project" value="TreeGrafter"/>
</dbReference>
<dbReference type="PROSITE" id="PS50885">
    <property type="entry name" value="HAMP"/>
    <property type="match status" value="1"/>
</dbReference>
<comment type="subcellular location">
    <subcellularLocation>
        <location evidence="1">Membrane</location>
    </subcellularLocation>
</comment>